<sequence>MAPKAEKKPAQWRRRRRSKVVAEKKPKVVKRPPTKDFATGDKKKKKAKKGSESYKIYLFKVLKQIHPNIGISSNAMVVTDYGS</sequence>
<dbReference type="PANTHER" id="PTHR23428">
    <property type="entry name" value="HISTONE H2B"/>
    <property type="match status" value="1"/>
</dbReference>
<evidence type="ECO:0000313" key="4">
    <source>
        <dbReference type="Proteomes" id="UP001085076"/>
    </source>
</evidence>
<accession>A0A9D5D685</accession>
<dbReference type="AlphaFoldDB" id="A0A9D5D685"/>
<dbReference type="GO" id="GO:0046982">
    <property type="term" value="F:protein heterodimerization activity"/>
    <property type="evidence" value="ECO:0007669"/>
    <property type="project" value="InterPro"/>
</dbReference>
<dbReference type="SUPFAM" id="SSF47113">
    <property type="entry name" value="Histone-fold"/>
    <property type="match status" value="1"/>
</dbReference>
<dbReference type="InterPro" id="IPR000558">
    <property type="entry name" value="Histone_H2B"/>
</dbReference>
<dbReference type="GO" id="GO:0030527">
    <property type="term" value="F:structural constituent of chromatin"/>
    <property type="evidence" value="ECO:0007669"/>
    <property type="project" value="InterPro"/>
</dbReference>
<dbReference type="Proteomes" id="UP001085076">
    <property type="component" value="Miscellaneous, Linkage group lg01"/>
</dbReference>
<dbReference type="Gene3D" id="1.10.20.10">
    <property type="entry name" value="Histone, subunit A"/>
    <property type="match status" value="1"/>
</dbReference>
<evidence type="ECO:0000313" key="3">
    <source>
        <dbReference type="EMBL" id="KAJ0985222.1"/>
    </source>
</evidence>
<name>A0A9D5D685_9LILI</name>
<feature type="region of interest" description="Disordered" evidence="2">
    <location>
        <begin position="1"/>
        <end position="51"/>
    </location>
</feature>
<protein>
    <recommendedName>
        <fullName evidence="5">Histone H2B</fullName>
    </recommendedName>
</protein>
<organism evidence="3 4">
    <name type="scientific">Dioscorea zingiberensis</name>
    <dbReference type="NCBI Taxonomy" id="325984"/>
    <lineage>
        <taxon>Eukaryota</taxon>
        <taxon>Viridiplantae</taxon>
        <taxon>Streptophyta</taxon>
        <taxon>Embryophyta</taxon>
        <taxon>Tracheophyta</taxon>
        <taxon>Spermatophyta</taxon>
        <taxon>Magnoliopsida</taxon>
        <taxon>Liliopsida</taxon>
        <taxon>Dioscoreales</taxon>
        <taxon>Dioscoreaceae</taxon>
        <taxon>Dioscorea</taxon>
    </lineage>
</organism>
<dbReference type="GO" id="GO:0003677">
    <property type="term" value="F:DNA binding"/>
    <property type="evidence" value="ECO:0007669"/>
    <property type="project" value="InterPro"/>
</dbReference>
<evidence type="ECO:0000256" key="1">
    <source>
        <dbReference type="ARBA" id="ARBA00006846"/>
    </source>
</evidence>
<reference evidence="3" key="2">
    <citation type="journal article" date="2022" name="Hortic Res">
        <title>The genome of Dioscorea zingiberensis sheds light on the biosynthesis, origin and evolution of the medicinally important diosgenin saponins.</title>
        <authorList>
            <person name="Li Y."/>
            <person name="Tan C."/>
            <person name="Li Z."/>
            <person name="Guo J."/>
            <person name="Li S."/>
            <person name="Chen X."/>
            <person name="Wang C."/>
            <person name="Dai X."/>
            <person name="Yang H."/>
            <person name="Song W."/>
            <person name="Hou L."/>
            <person name="Xu J."/>
            <person name="Tong Z."/>
            <person name="Xu A."/>
            <person name="Yuan X."/>
            <person name="Wang W."/>
            <person name="Yang Q."/>
            <person name="Chen L."/>
            <person name="Sun Z."/>
            <person name="Wang K."/>
            <person name="Pan B."/>
            <person name="Chen J."/>
            <person name="Bao Y."/>
            <person name="Liu F."/>
            <person name="Qi X."/>
            <person name="Gang D.R."/>
            <person name="Wen J."/>
            <person name="Li J."/>
        </authorList>
    </citation>
    <scope>NUCLEOTIDE SEQUENCE</scope>
    <source>
        <strain evidence="3">Dzin_1.0</strain>
    </source>
</reference>
<keyword evidence="4" id="KW-1185">Reference proteome</keyword>
<dbReference type="InterPro" id="IPR009072">
    <property type="entry name" value="Histone-fold"/>
</dbReference>
<comment type="similarity">
    <text evidence="1">Belongs to the histone H2B family.</text>
</comment>
<comment type="caution">
    <text evidence="3">The sequence shown here is derived from an EMBL/GenBank/DDBJ whole genome shotgun (WGS) entry which is preliminary data.</text>
</comment>
<dbReference type="EMBL" id="JAGGNH010000001">
    <property type="protein sequence ID" value="KAJ0985222.1"/>
    <property type="molecule type" value="Genomic_DNA"/>
</dbReference>
<reference evidence="3" key="1">
    <citation type="submission" date="2021-03" db="EMBL/GenBank/DDBJ databases">
        <authorList>
            <person name="Li Z."/>
            <person name="Yang C."/>
        </authorList>
    </citation>
    <scope>NUCLEOTIDE SEQUENCE</scope>
    <source>
        <strain evidence="3">Dzin_1.0</strain>
        <tissue evidence="3">Leaf</tissue>
    </source>
</reference>
<evidence type="ECO:0000256" key="2">
    <source>
        <dbReference type="SAM" id="MobiDB-lite"/>
    </source>
</evidence>
<dbReference type="OrthoDB" id="1733721at2759"/>
<feature type="compositionally biased region" description="Basic residues" evidence="2">
    <location>
        <begin position="10"/>
        <end position="19"/>
    </location>
</feature>
<evidence type="ECO:0008006" key="5">
    <source>
        <dbReference type="Google" id="ProtNLM"/>
    </source>
</evidence>
<proteinExistence type="inferred from homology"/>
<gene>
    <name evidence="3" type="ORF">J5N97_003578</name>
</gene>
<dbReference type="GO" id="GO:0000786">
    <property type="term" value="C:nucleosome"/>
    <property type="evidence" value="ECO:0007669"/>
    <property type="project" value="InterPro"/>
</dbReference>